<proteinExistence type="predicted"/>
<evidence type="ECO:0000313" key="4">
    <source>
        <dbReference type="Proteomes" id="UP001374893"/>
    </source>
</evidence>
<evidence type="ECO:0000256" key="1">
    <source>
        <dbReference type="SAM" id="Phobius"/>
    </source>
</evidence>
<keyword evidence="1" id="KW-1133">Transmembrane helix</keyword>
<accession>A0ABN6H7K7</accession>
<dbReference type="Pfam" id="PF14219">
    <property type="entry name" value="DUF4328"/>
    <property type="match status" value="1"/>
</dbReference>
<dbReference type="Proteomes" id="UP001374893">
    <property type="component" value="Chromosome"/>
</dbReference>
<dbReference type="InterPro" id="IPR025565">
    <property type="entry name" value="DUF4328"/>
</dbReference>
<feature type="domain" description="DUF4328" evidence="2">
    <location>
        <begin position="78"/>
        <end position="207"/>
    </location>
</feature>
<dbReference type="EMBL" id="AP024702">
    <property type="protein sequence ID" value="BCX47435.1"/>
    <property type="molecule type" value="Genomic_DNA"/>
</dbReference>
<gene>
    <name evidence="3" type="ORF">HAHE_13430</name>
</gene>
<keyword evidence="4" id="KW-1185">Reference proteome</keyword>
<name>A0ABN6H7K7_9BACT</name>
<feature type="transmembrane region" description="Helical" evidence="1">
    <location>
        <begin position="114"/>
        <end position="132"/>
    </location>
</feature>
<sequence>MSELDPYSPPEVAVVVEERKVPEGVQVSDPTSLSRWSIGLLVVATLIDLVDHIWLTTVGRDSLSVGILDGVEAQISGFVYLANVIVFLCWSYRVLKNAQSVDPGTQTVSPGWGVGSYFVPIVNLWIPAKALMQASRVSGTSVGLVLAWWLVAMGIIVLAVAYIFWAFNAPMEDWDTYSNAPTGFDHVITVVDLVSVWLEVVMILGLTRVHREWAASSPNIS</sequence>
<evidence type="ECO:0000259" key="2">
    <source>
        <dbReference type="Pfam" id="PF14219"/>
    </source>
</evidence>
<feature type="transmembrane region" description="Helical" evidence="1">
    <location>
        <begin position="144"/>
        <end position="167"/>
    </location>
</feature>
<keyword evidence="1" id="KW-0472">Membrane</keyword>
<organism evidence="3 4">
    <name type="scientific">Haloferula helveola</name>
    <dbReference type="NCBI Taxonomy" id="490095"/>
    <lineage>
        <taxon>Bacteria</taxon>
        <taxon>Pseudomonadati</taxon>
        <taxon>Verrucomicrobiota</taxon>
        <taxon>Verrucomicrobiia</taxon>
        <taxon>Verrucomicrobiales</taxon>
        <taxon>Verrucomicrobiaceae</taxon>
        <taxon>Haloferula</taxon>
    </lineage>
</organism>
<keyword evidence="1" id="KW-0812">Transmembrane</keyword>
<reference evidence="3 4" key="1">
    <citation type="submission" date="2021-06" db="EMBL/GenBank/DDBJ databases">
        <title>Complete genome of Haloferula helveola possessing various polysaccharide degrading enzymes.</title>
        <authorList>
            <person name="Takami H."/>
            <person name="Huang C."/>
            <person name="Hamasaki K."/>
        </authorList>
    </citation>
    <scope>NUCLEOTIDE SEQUENCE [LARGE SCALE GENOMIC DNA]</scope>
    <source>
        <strain evidence="3 4">CN-1</strain>
    </source>
</reference>
<evidence type="ECO:0000313" key="3">
    <source>
        <dbReference type="EMBL" id="BCX47435.1"/>
    </source>
</evidence>
<feature type="transmembrane region" description="Helical" evidence="1">
    <location>
        <begin position="75"/>
        <end position="94"/>
    </location>
</feature>
<dbReference type="RefSeq" id="WP_338689646.1">
    <property type="nucleotide sequence ID" value="NZ_AP024702.1"/>
</dbReference>
<feature type="transmembrane region" description="Helical" evidence="1">
    <location>
        <begin position="36"/>
        <end position="55"/>
    </location>
</feature>
<protein>
    <recommendedName>
        <fullName evidence="2">DUF4328 domain-containing protein</fullName>
    </recommendedName>
</protein>
<feature type="transmembrane region" description="Helical" evidence="1">
    <location>
        <begin position="187"/>
        <end position="206"/>
    </location>
</feature>